<evidence type="ECO:0000313" key="2">
    <source>
        <dbReference type="EMBL" id="EDM26841.1"/>
    </source>
</evidence>
<protein>
    <submittedName>
        <fullName evidence="2">Uncharacterized protein</fullName>
    </submittedName>
</protein>
<feature type="transmembrane region" description="Helical" evidence="1">
    <location>
        <begin position="67"/>
        <end position="86"/>
    </location>
</feature>
<keyword evidence="3" id="KW-1185">Reference proteome</keyword>
<proteinExistence type="predicted"/>
<dbReference type="EMBL" id="ABCK01000013">
    <property type="protein sequence ID" value="EDM26841.1"/>
    <property type="molecule type" value="Genomic_DNA"/>
</dbReference>
<dbReference type="RefSeq" id="WP_007279335.1">
    <property type="nucleotide sequence ID" value="NZ_ABCK01000013.1"/>
</dbReference>
<keyword evidence="1" id="KW-1133">Transmembrane helix</keyword>
<keyword evidence="1" id="KW-0472">Membrane</keyword>
<evidence type="ECO:0000313" key="3">
    <source>
        <dbReference type="Proteomes" id="UP000004947"/>
    </source>
</evidence>
<gene>
    <name evidence="2" type="ORF">LNTAR_06334</name>
</gene>
<sequence length="107" mass="12259">MQWTNYEQQTLNLINEAKNNNDESLYYCVEERVNLHTKANKGVMGTFGTLTLILGIVSYFVLSKFGFGWSIIPGIFTLFFLTSAITTSNKDSMMQQSFNELKKKLNQ</sequence>
<evidence type="ECO:0000256" key="1">
    <source>
        <dbReference type="SAM" id="Phobius"/>
    </source>
</evidence>
<name>A6DN93_9BACT</name>
<dbReference type="Proteomes" id="UP000004947">
    <property type="component" value="Unassembled WGS sequence"/>
</dbReference>
<accession>A6DN93</accession>
<dbReference type="AlphaFoldDB" id="A6DN93"/>
<comment type="caution">
    <text evidence="2">The sequence shown here is derived from an EMBL/GenBank/DDBJ whole genome shotgun (WGS) entry which is preliminary data.</text>
</comment>
<keyword evidence="1" id="KW-0812">Transmembrane</keyword>
<feature type="transmembrane region" description="Helical" evidence="1">
    <location>
        <begin position="42"/>
        <end position="61"/>
    </location>
</feature>
<reference evidence="2 3" key="1">
    <citation type="journal article" date="2010" name="J. Bacteriol.">
        <title>Genome sequence of Lentisphaera araneosa HTCC2155T, the type species of the order Lentisphaerales in the phylum Lentisphaerae.</title>
        <authorList>
            <person name="Thrash J.C."/>
            <person name="Cho J.C."/>
            <person name="Vergin K.L."/>
            <person name="Morris R.M."/>
            <person name="Giovannoni S.J."/>
        </authorList>
    </citation>
    <scope>NUCLEOTIDE SEQUENCE [LARGE SCALE GENOMIC DNA]</scope>
    <source>
        <strain evidence="2 3">HTCC2155</strain>
    </source>
</reference>
<organism evidence="2 3">
    <name type="scientific">Lentisphaera araneosa HTCC2155</name>
    <dbReference type="NCBI Taxonomy" id="313628"/>
    <lineage>
        <taxon>Bacteria</taxon>
        <taxon>Pseudomonadati</taxon>
        <taxon>Lentisphaerota</taxon>
        <taxon>Lentisphaeria</taxon>
        <taxon>Lentisphaerales</taxon>
        <taxon>Lentisphaeraceae</taxon>
        <taxon>Lentisphaera</taxon>
    </lineage>
</organism>